<dbReference type="Proteomes" id="UP000717996">
    <property type="component" value="Unassembled WGS sequence"/>
</dbReference>
<organism evidence="2 3">
    <name type="scientific">Rhizopus oryzae</name>
    <name type="common">Mucormycosis agent</name>
    <name type="synonym">Rhizopus arrhizus var. delemar</name>
    <dbReference type="NCBI Taxonomy" id="64495"/>
    <lineage>
        <taxon>Eukaryota</taxon>
        <taxon>Fungi</taxon>
        <taxon>Fungi incertae sedis</taxon>
        <taxon>Mucoromycota</taxon>
        <taxon>Mucoromycotina</taxon>
        <taxon>Mucoromycetes</taxon>
        <taxon>Mucorales</taxon>
        <taxon>Mucorineae</taxon>
        <taxon>Rhizopodaceae</taxon>
        <taxon>Rhizopus</taxon>
    </lineage>
</organism>
<protein>
    <recommendedName>
        <fullName evidence="4">Tc1-like transposase DDE domain-containing protein</fullName>
    </recommendedName>
</protein>
<name>A0A9P6YAF1_RHIOR</name>
<gene>
    <name evidence="2" type="ORF">G6F51_006730</name>
</gene>
<accession>A0A9P6YAF1</accession>
<dbReference type="OrthoDB" id="2262293at2759"/>
<dbReference type="PANTHER" id="PTHR46564">
    <property type="entry name" value="TRANSPOSASE"/>
    <property type="match status" value="1"/>
</dbReference>
<evidence type="ECO:0008006" key="4">
    <source>
        <dbReference type="Google" id="ProtNLM"/>
    </source>
</evidence>
<evidence type="ECO:0000313" key="2">
    <source>
        <dbReference type="EMBL" id="KAG1543347.1"/>
    </source>
</evidence>
<evidence type="ECO:0000256" key="1">
    <source>
        <dbReference type="SAM" id="MobiDB-lite"/>
    </source>
</evidence>
<dbReference type="InterPro" id="IPR036397">
    <property type="entry name" value="RNaseH_sf"/>
</dbReference>
<dbReference type="Gene3D" id="3.30.420.10">
    <property type="entry name" value="Ribonuclease H-like superfamily/Ribonuclease H"/>
    <property type="match status" value="1"/>
</dbReference>
<proteinExistence type="predicted"/>
<feature type="region of interest" description="Disordered" evidence="1">
    <location>
        <begin position="49"/>
        <end position="80"/>
    </location>
</feature>
<evidence type="ECO:0000313" key="3">
    <source>
        <dbReference type="Proteomes" id="UP000717996"/>
    </source>
</evidence>
<dbReference type="PANTHER" id="PTHR46564:SF1">
    <property type="entry name" value="TRANSPOSASE"/>
    <property type="match status" value="1"/>
</dbReference>
<dbReference type="AlphaFoldDB" id="A0A9P6YAF1"/>
<dbReference type="EMBL" id="JAANIT010000939">
    <property type="protein sequence ID" value="KAG1543347.1"/>
    <property type="molecule type" value="Genomic_DNA"/>
</dbReference>
<dbReference type="GO" id="GO:0003676">
    <property type="term" value="F:nucleic acid binding"/>
    <property type="evidence" value="ECO:0007669"/>
    <property type="project" value="InterPro"/>
</dbReference>
<comment type="caution">
    <text evidence="2">The sequence shown here is derived from an EMBL/GenBank/DDBJ whole genome shotgun (WGS) entry which is preliminary data.</text>
</comment>
<sequence>MNFFIQEDGMGNMFDEEGYQFVEIKMEVDEVNYLLGDVINFDRYSDLKSPERMQQDKKEAPEEKLSSSEKKQATKSRTEKIKVPSSTAYNWHKKGLESLELDENIEKSGASGAVKMGRPALLNDIHKDYLISLVNVKPSIVLDEMMGSLTTEFADLRISKSSLHEFVTEKCRISLKKAHFHSIERNSTQKIEERYQWVKQWEKTDLDFESNCVFIDKATFHISMKRSMTWPKKGERTVVVMPKTRAKITIVIGAISPYGVVNIKVKSLKVTEPSKKRKAAPGGSVVVGKGKGGTVTGHYFNFIAMTLNVMDKHELFKGHYLVMDNAPIHKHTNIRS</sequence>
<reference evidence="2" key="1">
    <citation type="journal article" date="2020" name="Microb. Genom.">
        <title>Genetic diversity of clinical and environmental Mucorales isolates obtained from an investigation of mucormycosis cases among solid organ transplant recipients.</title>
        <authorList>
            <person name="Nguyen M.H."/>
            <person name="Kaul D."/>
            <person name="Muto C."/>
            <person name="Cheng S.J."/>
            <person name="Richter R.A."/>
            <person name="Bruno V.M."/>
            <person name="Liu G."/>
            <person name="Beyhan S."/>
            <person name="Sundermann A.J."/>
            <person name="Mounaud S."/>
            <person name="Pasculle A.W."/>
            <person name="Nierman W.C."/>
            <person name="Driscoll E."/>
            <person name="Cumbie R."/>
            <person name="Clancy C.J."/>
            <person name="Dupont C.L."/>
        </authorList>
    </citation>
    <scope>NUCLEOTIDE SEQUENCE</scope>
    <source>
        <strain evidence="2">GL16</strain>
    </source>
</reference>